<dbReference type="Proteomes" id="UP001220064">
    <property type="component" value="Chromosome"/>
</dbReference>
<accession>A0ABY7U5X3</accession>
<sequence>MTGSFAPTVLIDGPSGAGKTTAAAALGRHTGWRVVHLDDYYPGWDGLAAGSRITAESVLASGADISAAGYYRWNWEENCRGEWVEVDPYAPLIVEGVGALTTETLRAARRRGGVVSWVLAAPRHIRRARALERDPYYAPYWERWAAQEAVHFGRWVKEGIVPDFVTDTARKIRHHD</sequence>
<proteinExistence type="predicted"/>
<dbReference type="RefSeq" id="WP_022863442.1">
    <property type="nucleotide sequence ID" value="NZ_ATVG01000010.1"/>
</dbReference>
<reference evidence="1 2" key="1">
    <citation type="submission" date="2020-10" db="EMBL/GenBank/DDBJ databases">
        <title>Complete genome sequence of Corynebacterium massiliense DSM 45435, type strain of Corynebacterium massiliense.</title>
        <authorList>
            <person name="Busche T."/>
            <person name="Kalinowski J."/>
            <person name="Ruckert C."/>
        </authorList>
    </citation>
    <scope>NUCLEOTIDE SEQUENCE [LARGE SCALE GENOMIC DNA]</scope>
    <source>
        <strain evidence="1 2">DSM 45435</strain>
    </source>
</reference>
<dbReference type="Gene3D" id="3.40.50.300">
    <property type="entry name" value="P-loop containing nucleotide triphosphate hydrolases"/>
    <property type="match status" value="1"/>
</dbReference>
<organism evidence="1 2">
    <name type="scientific">Corynebacterium massiliense DSM 45435</name>
    <dbReference type="NCBI Taxonomy" id="1121364"/>
    <lineage>
        <taxon>Bacteria</taxon>
        <taxon>Bacillati</taxon>
        <taxon>Actinomycetota</taxon>
        <taxon>Actinomycetes</taxon>
        <taxon>Mycobacteriales</taxon>
        <taxon>Corynebacteriaceae</taxon>
        <taxon>Corynebacterium</taxon>
    </lineage>
</organism>
<evidence type="ECO:0000313" key="2">
    <source>
        <dbReference type="Proteomes" id="UP001220064"/>
    </source>
</evidence>
<dbReference type="SUPFAM" id="SSF52540">
    <property type="entry name" value="P-loop containing nucleoside triphosphate hydrolases"/>
    <property type="match status" value="1"/>
</dbReference>
<protein>
    <recommendedName>
        <fullName evidence="3">(d)CMP kinase</fullName>
    </recommendedName>
</protein>
<evidence type="ECO:0008006" key="3">
    <source>
        <dbReference type="Google" id="ProtNLM"/>
    </source>
</evidence>
<dbReference type="EMBL" id="CP063189">
    <property type="protein sequence ID" value="WCZ31781.1"/>
    <property type="molecule type" value="Genomic_DNA"/>
</dbReference>
<evidence type="ECO:0000313" key="1">
    <source>
        <dbReference type="EMBL" id="WCZ31781.1"/>
    </source>
</evidence>
<keyword evidence="2" id="KW-1185">Reference proteome</keyword>
<dbReference type="NCBIfam" id="NF005115">
    <property type="entry name" value="PRK06547.1"/>
    <property type="match status" value="1"/>
</dbReference>
<gene>
    <name evidence="1" type="ORF">CMASS_01610</name>
</gene>
<name>A0ABY7U5X3_9CORY</name>
<dbReference type="InterPro" id="IPR027417">
    <property type="entry name" value="P-loop_NTPase"/>
</dbReference>